<dbReference type="GO" id="GO:0005886">
    <property type="term" value="C:plasma membrane"/>
    <property type="evidence" value="ECO:0007669"/>
    <property type="project" value="InterPro"/>
</dbReference>
<evidence type="ECO:0000313" key="7">
    <source>
        <dbReference type="EMBL" id="PSJ06946.1"/>
    </source>
</evidence>
<feature type="compositionally biased region" description="Pro residues" evidence="5">
    <location>
        <begin position="8"/>
        <end position="24"/>
    </location>
</feature>
<evidence type="ECO:0000313" key="8">
    <source>
        <dbReference type="Proteomes" id="UP000243002"/>
    </source>
</evidence>
<evidence type="ECO:0000256" key="4">
    <source>
        <dbReference type="ARBA" id="ARBA00023136"/>
    </source>
</evidence>
<accession>A0A2P7N0H3</accession>
<organism evidence="7 8">
    <name type="scientific">Cyanobium usitatum str. Tous</name>
    <dbReference type="NCBI Taxonomy" id="2116684"/>
    <lineage>
        <taxon>Bacteria</taxon>
        <taxon>Bacillati</taxon>
        <taxon>Cyanobacteriota</taxon>
        <taxon>Cyanophyceae</taxon>
        <taxon>Synechococcales</taxon>
        <taxon>Prochlorococcaceae</taxon>
        <taxon>Cyanobium</taxon>
    </lineage>
</organism>
<dbReference type="InterPro" id="IPR053022">
    <property type="entry name" value="Chloroplast_translocon_comp"/>
</dbReference>
<dbReference type="OrthoDB" id="536281at2"/>
<comment type="caution">
    <text evidence="7">The sequence shown here is derived from an EMBL/GenBank/DDBJ whole genome shotgun (WGS) entry which is preliminary data.</text>
</comment>
<name>A0A2P7N0H3_9CYAN</name>
<feature type="domain" description="Translocation and assembly module TamB C-terminal" evidence="6">
    <location>
        <begin position="1000"/>
        <end position="1426"/>
    </location>
</feature>
<keyword evidence="8" id="KW-1185">Reference proteome</keyword>
<protein>
    <submittedName>
        <fullName evidence="7">DUF490 domain-containing protein</fullName>
    </submittedName>
</protein>
<comment type="subcellular location">
    <subcellularLocation>
        <location evidence="1">Membrane</location>
        <topology evidence="1">Single-pass membrane protein</topology>
    </subcellularLocation>
</comment>
<dbReference type="Pfam" id="PF04357">
    <property type="entry name" value="TamB"/>
    <property type="match status" value="1"/>
</dbReference>
<dbReference type="Proteomes" id="UP000243002">
    <property type="component" value="Unassembled WGS sequence"/>
</dbReference>
<dbReference type="EMBL" id="PXXO01000002">
    <property type="protein sequence ID" value="PSJ06946.1"/>
    <property type="molecule type" value="Genomic_DNA"/>
</dbReference>
<reference evidence="7 8" key="1">
    <citation type="journal article" date="2018" name="Environ. Microbiol.">
        <title>Ecological and genomic features of two widespread freshwater picocyanobacteria.</title>
        <authorList>
            <person name="Cabello-Yeves P.J."/>
            <person name="Picazo A."/>
            <person name="Camacho A."/>
            <person name="Callieri C."/>
            <person name="Rosselli R."/>
            <person name="Roda-Garcia J.J."/>
            <person name="Coutinho F.H."/>
            <person name="Rodriguez-Valera F."/>
        </authorList>
    </citation>
    <scope>NUCLEOTIDE SEQUENCE [LARGE SCALE GENOMIC DNA]</scope>
    <source>
        <strain evidence="7 8">Tous</strain>
    </source>
</reference>
<evidence type="ECO:0000256" key="1">
    <source>
        <dbReference type="ARBA" id="ARBA00004167"/>
    </source>
</evidence>
<dbReference type="GO" id="GO:0009306">
    <property type="term" value="P:protein secretion"/>
    <property type="evidence" value="ECO:0007669"/>
    <property type="project" value="InterPro"/>
</dbReference>
<keyword evidence="3" id="KW-1133">Transmembrane helix</keyword>
<dbReference type="RefSeq" id="WP_106501920.1">
    <property type="nucleotide sequence ID" value="NZ_PXXO01000002.1"/>
</dbReference>
<keyword evidence="4" id="KW-0472">Membrane</keyword>
<gene>
    <name evidence="7" type="ORF">C7K55_03055</name>
</gene>
<evidence type="ECO:0000256" key="5">
    <source>
        <dbReference type="SAM" id="MobiDB-lite"/>
    </source>
</evidence>
<evidence type="ECO:0000256" key="2">
    <source>
        <dbReference type="ARBA" id="ARBA00022692"/>
    </source>
</evidence>
<proteinExistence type="predicted"/>
<dbReference type="PANTHER" id="PTHR34457">
    <property type="entry name" value="EMBRYO DEFECTIVE 2410"/>
    <property type="match status" value="1"/>
</dbReference>
<evidence type="ECO:0000259" key="6">
    <source>
        <dbReference type="Pfam" id="PF04357"/>
    </source>
</evidence>
<dbReference type="InterPro" id="IPR007452">
    <property type="entry name" value="TamB_C"/>
</dbReference>
<evidence type="ECO:0000256" key="3">
    <source>
        <dbReference type="ARBA" id="ARBA00022989"/>
    </source>
</evidence>
<feature type="region of interest" description="Disordered" evidence="5">
    <location>
        <begin position="1"/>
        <end position="25"/>
    </location>
</feature>
<keyword evidence="2" id="KW-0812">Transmembrane</keyword>
<sequence length="1426" mass="153794">MAELPEQNPGPVPASPSLAPPPSPQGQGSFRLLAAFTGGCGALLLLAWGGDQALRKLYEHWRPRLEQPLSQLAGHPVELGEYQGLGWGGLRIGPSRIAPGRLDGSSVLVRSVLVSVDPLASLRQRLPVVHVGLAGVRAELRRNSQGQYWVPGRLSVSTQPPRLDLRLRLVDPALLNLQPSGASLRLTGRGAVRPHRREVELAAWLRSEVAAGELAMELKGNWQSQRWDGTLRAKALQLAPLQRHLGLPGQLAGRADGTFALAWRDRQPFCRGGAQLRQLRWRPATGVSRLELPSSQLRCSGQALELDRSAWRWGAPGSKGLQGTLRLEGLWQRNQLQLRQFELARGRSWLRLKGSLARRFDLTGQWQLRPGDLPLQAGTPAWVLNQQVGGSVTASGSWRLPQLQARFGQPSNPLLGRWDAVLDWRDKRLVLQRFSSAHLSARGVLPLGLRSGEGLVPGQLDLNLELQRYPLERLDLLVGTQLQGILQATGRVRGPLKALKPDLDLRIDQPGAGPLSLRENWQGQWFGDPAGGGRLRMQAIAPAPVGVLTARLDSRWVPRALRLDRDGGTLELNGSPRGYRWQAFQLPLDGLQLALGPNSSRQPLQARLSGKGLLELQPLAFSGSAQLDRPVFLGVWGKSAQANIRYAKRRYSVQGAISPLAGGNLAIDWSGVWHGAFRARLQGERLPPLFLQQLVRAWPQWRGGSAPILGRASDIGTLLIDTFSGSVQDQLRALELARAQLSAARLERDRQSSPQERLQRLAGQIDADLRLDGASLLEARADLQARAHLWLPEANQDQPLTSVPVLVKFTGPLRRGAGNFSLADLPLELLALLTPVPAGLRGRLSLQGRYRLGTPEPELALNISLVDGYLRETALVLERSTIELEQARLLLDLSLRAAGASSSVELAGVVPLDPGKQGLELRLASRDDGLRFLAGLAQPALQWNQGSGDLQLLVRGSVREPIANGFLRFRGAQLQFIGQKVRDVDATVLFDFEQLLLQEFNAKVGDKGVVRGSGSLGLFRPEATADGKDATLKVELEKVPFAMPRIKAVADGSLQIGGSVAALDIGGELAITRGSVNVQPARLASEANLAAPVTSAAELLESRWNYDQPLVLLGPDVESNASEALRASVPNASFVGFDDLRLKLGPDLKVGIPNLASFGTSGLLRLNGRLDPSLRLQGVVRLLNGRLNLFTTTFGLDPDSPNVAVFTPSMGLIPFLDISLRTRVSDNLPTTSGIGTAGSLSLQDFQAVGATNSLDQLNLVRVFLSVSGPADRLADNLVLRSSPPLSEDRLLALIGGNTLAGLAGSAGGTALATALGQTLLSPLLGTLGDAFGQRLSFALYPTYVNQAVSSGAARRSGRVPLQLVLGAEIGLDLSERFNASVLAAPNRSDVPPQLNLNFKASELLNLQGAVDAQGAWQTQLQLFFRF</sequence>
<dbReference type="PANTHER" id="PTHR34457:SF3">
    <property type="entry name" value="PROTEIN TIC236, CHLOROPLASTIC"/>
    <property type="match status" value="1"/>
</dbReference>